<sequence length="103" mass="11506">MASSLLLICSRPPPPFTALSPHSSSLHFLLSHLLILPPSIPPFPTLSFAHSPSLPPYLIKSFSLQFPPCFLPCFPPYFPPWYPPSPRYLPPTPLHPLFVTLPH</sequence>
<reference evidence="1 2" key="1">
    <citation type="submission" date="2021-07" db="EMBL/GenBank/DDBJ databases">
        <title>The Aristolochia fimbriata genome: insights into angiosperm evolution, floral development and chemical biosynthesis.</title>
        <authorList>
            <person name="Jiao Y."/>
        </authorList>
    </citation>
    <scope>NUCLEOTIDE SEQUENCE [LARGE SCALE GENOMIC DNA]</scope>
    <source>
        <strain evidence="1">IBCAS-2021</strain>
        <tissue evidence="1">Leaf</tissue>
    </source>
</reference>
<dbReference type="EMBL" id="JAINDJ010000006">
    <property type="protein sequence ID" value="KAG9444562.1"/>
    <property type="molecule type" value="Genomic_DNA"/>
</dbReference>
<proteinExistence type="predicted"/>
<gene>
    <name evidence="1" type="ORF">H6P81_015902</name>
</gene>
<name>A0AAV7E6U9_ARIFI</name>
<dbReference type="AlphaFoldDB" id="A0AAV7E6U9"/>
<dbReference type="Proteomes" id="UP000825729">
    <property type="component" value="Unassembled WGS sequence"/>
</dbReference>
<keyword evidence="2" id="KW-1185">Reference proteome</keyword>
<accession>A0AAV7E6U9</accession>
<organism evidence="1 2">
    <name type="scientific">Aristolochia fimbriata</name>
    <name type="common">White veined hardy Dutchman's pipe vine</name>
    <dbReference type="NCBI Taxonomy" id="158543"/>
    <lineage>
        <taxon>Eukaryota</taxon>
        <taxon>Viridiplantae</taxon>
        <taxon>Streptophyta</taxon>
        <taxon>Embryophyta</taxon>
        <taxon>Tracheophyta</taxon>
        <taxon>Spermatophyta</taxon>
        <taxon>Magnoliopsida</taxon>
        <taxon>Magnoliidae</taxon>
        <taxon>Piperales</taxon>
        <taxon>Aristolochiaceae</taxon>
        <taxon>Aristolochia</taxon>
    </lineage>
</organism>
<evidence type="ECO:0000313" key="2">
    <source>
        <dbReference type="Proteomes" id="UP000825729"/>
    </source>
</evidence>
<evidence type="ECO:0000313" key="1">
    <source>
        <dbReference type="EMBL" id="KAG9444562.1"/>
    </source>
</evidence>
<protein>
    <submittedName>
        <fullName evidence="1">Uncharacterized protein</fullName>
    </submittedName>
</protein>
<comment type="caution">
    <text evidence="1">The sequence shown here is derived from an EMBL/GenBank/DDBJ whole genome shotgun (WGS) entry which is preliminary data.</text>
</comment>